<dbReference type="Proteomes" id="UP000095285">
    <property type="component" value="Unassembled WGS sequence"/>
</dbReference>
<dbReference type="GO" id="GO:0140359">
    <property type="term" value="F:ABC-type transporter activity"/>
    <property type="evidence" value="ECO:0007669"/>
    <property type="project" value="InterPro"/>
</dbReference>
<feature type="domain" description="ABC transmembrane type-1" evidence="6">
    <location>
        <begin position="29"/>
        <end position="180"/>
    </location>
</feature>
<dbReference type="InterPro" id="IPR036640">
    <property type="entry name" value="ABC1_TM_sf"/>
</dbReference>
<evidence type="ECO:0000256" key="4">
    <source>
        <dbReference type="ARBA" id="ARBA00023136"/>
    </source>
</evidence>
<reference evidence="8" key="2">
    <citation type="submission" date="2016-11" db="UniProtKB">
        <authorList>
            <consortium name="WormBaseParasite"/>
        </authorList>
    </citation>
    <scope>IDENTIFICATION</scope>
</reference>
<protein>
    <submittedName>
        <fullName evidence="8">ABC transmembrane type-1 domain-containing protein</fullName>
    </submittedName>
</protein>
<dbReference type="Gene3D" id="1.20.1560.10">
    <property type="entry name" value="ABC transporter type 1, transmembrane domain"/>
    <property type="match status" value="1"/>
</dbReference>
<reference evidence="7" key="1">
    <citation type="submission" date="2012-04" db="EMBL/GenBank/DDBJ databases">
        <title>The Genome Sequence of Loa loa.</title>
        <authorList>
            <consortium name="The Broad Institute Genome Sequencing Platform"/>
            <consortium name="Broad Institute Genome Sequencing Center for Infectious Disease"/>
            <person name="Nutman T.B."/>
            <person name="Fink D.L."/>
            <person name="Russ C."/>
            <person name="Young S."/>
            <person name="Zeng Q."/>
            <person name="Gargeya S."/>
            <person name="Alvarado L."/>
            <person name="Berlin A."/>
            <person name="Chapman S.B."/>
            <person name="Chen Z."/>
            <person name="Freedman E."/>
            <person name="Gellesch M."/>
            <person name="Goldberg J."/>
            <person name="Griggs A."/>
            <person name="Gujja S."/>
            <person name="Heilman E.R."/>
            <person name="Heiman D."/>
            <person name="Howarth C."/>
            <person name="Mehta T."/>
            <person name="Neiman D."/>
            <person name="Pearson M."/>
            <person name="Roberts A."/>
            <person name="Saif S."/>
            <person name="Shea T."/>
            <person name="Shenoy N."/>
            <person name="Sisk P."/>
            <person name="Stolte C."/>
            <person name="Sykes S."/>
            <person name="White J."/>
            <person name="Yandava C."/>
            <person name="Haas B."/>
            <person name="Henn M.R."/>
            <person name="Nusbaum C."/>
            <person name="Birren B."/>
        </authorList>
    </citation>
    <scope>NUCLEOTIDE SEQUENCE [LARGE SCALE GENOMIC DNA]</scope>
</reference>
<keyword evidence="2 5" id="KW-0812">Transmembrane</keyword>
<dbReference type="WBParaSite" id="EN70_5015">
    <property type="protein sequence ID" value="EN70_5015"/>
    <property type="gene ID" value="EN70_5015"/>
</dbReference>
<accession>A0A1I7VQ12</accession>
<evidence type="ECO:0000313" key="7">
    <source>
        <dbReference type="Proteomes" id="UP000095285"/>
    </source>
</evidence>
<feature type="transmembrane region" description="Helical" evidence="5">
    <location>
        <begin position="27"/>
        <end position="49"/>
    </location>
</feature>
<dbReference type="GO" id="GO:0005524">
    <property type="term" value="F:ATP binding"/>
    <property type="evidence" value="ECO:0007669"/>
    <property type="project" value="InterPro"/>
</dbReference>
<dbReference type="AlphaFoldDB" id="A0A1I7VQ12"/>
<evidence type="ECO:0000256" key="3">
    <source>
        <dbReference type="ARBA" id="ARBA00022989"/>
    </source>
</evidence>
<dbReference type="GO" id="GO:0016020">
    <property type="term" value="C:membrane"/>
    <property type="evidence" value="ECO:0007669"/>
    <property type="project" value="UniProtKB-SubCell"/>
</dbReference>
<comment type="subcellular location">
    <subcellularLocation>
        <location evidence="1">Membrane</location>
        <topology evidence="1">Multi-pass membrane protein</topology>
    </subcellularLocation>
</comment>
<proteinExistence type="predicted"/>
<keyword evidence="7" id="KW-1185">Reference proteome</keyword>
<dbReference type="STRING" id="7209.A0A1I7VQ12"/>
<evidence type="ECO:0000256" key="5">
    <source>
        <dbReference type="SAM" id="Phobius"/>
    </source>
</evidence>
<dbReference type="InterPro" id="IPR039421">
    <property type="entry name" value="Type_1_exporter"/>
</dbReference>
<dbReference type="SUPFAM" id="SSF90123">
    <property type="entry name" value="ABC transporter transmembrane region"/>
    <property type="match status" value="1"/>
</dbReference>
<evidence type="ECO:0000259" key="6">
    <source>
        <dbReference type="PROSITE" id="PS50929"/>
    </source>
</evidence>
<sequence>MGIKKRSNPSNEFWSLYSFADRVDIQLMIIGLVLALVQAILLPFVWLVMGDFVSLSIVREQYKLEKAKHFESFDLNKVGTNLSSNDAFNPINFTGSNDAPARQSQIDAQFEYSATPAFVMMLSLSVATFIAAFFQRLAWEVSGIRQVFRVKKAYIRKLLHMDVAWLESRHSGQVASMLHE</sequence>
<evidence type="ECO:0000256" key="1">
    <source>
        <dbReference type="ARBA" id="ARBA00004141"/>
    </source>
</evidence>
<keyword evidence="3 5" id="KW-1133">Transmembrane helix</keyword>
<evidence type="ECO:0000313" key="8">
    <source>
        <dbReference type="WBParaSite" id="EN70_5015"/>
    </source>
</evidence>
<dbReference type="PROSITE" id="PS50929">
    <property type="entry name" value="ABC_TM1F"/>
    <property type="match status" value="1"/>
</dbReference>
<organism evidence="7 8">
    <name type="scientific">Loa loa</name>
    <name type="common">Eye worm</name>
    <name type="synonym">Filaria loa</name>
    <dbReference type="NCBI Taxonomy" id="7209"/>
    <lineage>
        <taxon>Eukaryota</taxon>
        <taxon>Metazoa</taxon>
        <taxon>Ecdysozoa</taxon>
        <taxon>Nematoda</taxon>
        <taxon>Chromadorea</taxon>
        <taxon>Rhabditida</taxon>
        <taxon>Spirurina</taxon>
        <taxon>Spiruromorpha</taxon>
        <taxon>Filarioidea</taxon>
        <taxon>Onchocercidae</taxon>
        <taxon>Loa</taxon>
    </lineage>
</organism>
<name>A0A1I7VQ12_LOALO</name>
<feature type="transmembrane region" description="Helical" evidence="5">
    <location>
        <begin position="117"/>
        <end position="139"/>
    </location>
</feature>
<dbReference type="PANTHER" id="PTHR43394">
    <property type="entry name" value="ATP-DEPENDENT PERMEASE MDL1, MITOCHONDRIAL"/>
    <property type="match status" value="1"/>
</dbReference>
<evidence type="ECO:0000256" key="2">
    <source>
        <dbReference type="ARBA" id="ARBA00022692"/>
    </source>
</evidence>
<dbReference type="Pfam" id="PF00664">
    <property type="entry name" value="ABC_membrane"/>
    <property type="match status" value="1"/>
</dbReference>
<keyword evidence="4 5" id="KW-0472">Membrane</keyword>
<dbReference type="InterPro" id="IPR011527">
    <property type="entry name" value="ABC1_TM_dom"/>
</dbReference>